<dbReference type="OrthoDB" id="5147666at2"/>
<organism evidence="2 3">
    <name type="scientific">Streptosporangium subroseum</name>
    <dbReference type="NCBI Taxonomy" id="106412"/>
    <lineage>
        <taxon>Bacteria</taxon>
        <taxon>Bacillati</taxon>
        <taxon>Actinomycetota</taxon>
        <taxon>Actinomycetes</taxon>
        <taxon>Streptosporangiales</taxon>
        <taxon>Streptosporangiaceae</taxon>
        <taxon>Streptosporangium</taxon>
    </lineage>
</organism>
<feature type="signal peptide" evidence="1">
    <location>
        <begin position="1"/>
        <end position="34"/>
    </location>
</feature>
<proteinExistence type="predicted"/>
<keyword evidence="1" id="KW-0732">Signal</keyword>
<gene>
    <name evidence="2" type="ORF">SAMN05216276_1018146</name>
</gene>
<accession>A0A239I671</accession>
<dbReference type="EMBL" id="FZOD01000018">
    <property type="protein sequence ID" value="SNS89019.1"/>
    <property type="molecule type" value="Genomic_DNA"/>
</dbReference>
<feature type="chain" id="PRO_5012579625" evidence="1">
    <location>
        <begin position="35"/>
        <end position="189"/>
    </location>
</feature>
<name>A0A239I671_9ACTN</name>
<protein>
    <submittedName>
        <fullName evidence="2">Uncharacterized protein</fullName>
    </submittedName>
</protein>
<dbReference type="AlphaFoldDB" id="A0A239I671"/>
<reference evidence="2 3" key="1">
    <citation type="submission" date="2017-06" db="EMBL/GenBank/DDBJ databases">
        <authorList>
            <person name="Kim H.J."/>
            <person name="Triplett B.A."/>
        </authorList>
    </citation>
    <scope>NUCLEOTIDE SEQUENCE [LARGE SCALE GENOMIC DNA]</scope>
    <source>
        <strain evidence="2 3">CGMCC 4.2132</strain>
    </source>
</reference>
<evidence type="ECO:0000313" key="2">
    <source>
        <dbReference type="EMBL" id="SNS89019.1"/>
    </source>
</evidence>
<dbReference type="RefSeq" id="WP_089208846.1">
    <property type="nucleotide sequence ID" value="NZ_FZOD01000018.1"/>
</dbReference>
<evidence type="ECO:0000313" key="3">
    <source>
        <dbReference type="Proteomes" id="UP000198282"/>
    </source>
</evidence>
<sequence>MRKSHAGNSVARAPLSLTASIVLLLALGAPAASASGTASSSTVAWRADSLAITVPTSADLGSGTTGGTISASLGTVTVVDTRVGLLAAWTAIASATDFTTGSGSSAETITKDRFAYWSGPVTASTGSITRTPGQPTAAQQVSLSTPVTAFSAQKLLFDTSTSWAPTLVVTIPASAVAGSYTGVITHSVA</sequence>
<keyword evidence="3" id="KW-1185">Reference proteome</keyword>
<evidence type="ECO:0000256" key="1">
    <source>
        <dbReference type="SAM" id="SignalP"/>
    </source>
</evidence>
<dbReference type="Proteomes" id="UP000198282">
    <property type="component" value="Unassembled WGS sequence"/>
</dbReference>